<organism evidence="8">
    <name type="scientific">Herbiconiux sp. A18JL235</name>
    <dbReference type="NCBI Taxonomy" id="3152363"/>
    <lineage>
        <taxon>Bacteria</taxon>
        <taxon>Bacillati</taxon>
        <taxon>Actinomycetota</taxon>
        <taxon>Actinomycetes</taxon>
        <taxon>Micrococcales</taxon>
        <taxon>Microbacteriaceae</taxon>
        <taxon>Herbiconiux</taxon>
    </lineage>
</organism>
<dbReference type="PANTHER" id="PTHR47359:SF3">
    <property type="entry name" value="NLP_P60 DOMAIN-CONTAINING PROTEIN-RELATED"/>
    <property type="match status" value="1"/>
</dbReference>
<evidence type="ECO:0000256" key="1">
    <source>
        <dbReference type="ARBA" id="ARBA00007074"/>
    </source>
</evidence>
<feature type="region of interest" description="Disordered" evidence="5">
    <location>
        <begin position="1"/>
        <end position="49"/>
    </location>
</feature>
<dbReference type="InterPro" id="IPR000064">
    <property type="entry name" value="NLP_P60_dom"/>
</dbReference>
<keyword evidence="4" id="KW-0788">Thiol protease</keyword>
<keyword evidence="6" id="KW-0812">Transmembrane</keyword>
<dbReference type="Pfam" id="PF00877">
    <property type="entry name" value="NLPC_P60"/>
    <property type="match status" value="1"/>
</dbReference>
<dbReference type="RefSeq" id="WP_368497182.1">
    <property type="nucleotide sequence ID" value="NZ_CP162511.1"/>
</dbReference>
<accession>A0AB39BF64</accession>
<dbReference type="AlphaFoldDB" id="A0AB39BF64"/>
<comment type="similarity">
    <text evidence="1">Belongs to the peptidase C40 family.</text>
</comment>
<evidence type="ECO:0000256" key="5">
    <source>
        <dbReference type="SAM" id="MobiDB-lite"/>
    </source>
</evidence>
<keyword evidence="2" id="KW-0645">Protease</keyword>
<dbReference type="GO" id="GO:0006508">
    <property type="term" value="P:proteolysis"/>
    <property type="evidence" value="ECO:0007669"/>
    <property type="project" value="UniProtKB-KW"/>
</dbReference>
<evidence type="ECO:0000256" key="4">
    <source>
        <dbReference type="ARBA" id="ARBA00022807"/>
    </source>
</evidence>
<dbReference type="Gene3D" id="3.90.1720.10">
    <property type="entry name" value="endopeptidase domain like (from Nostoc punctiforme)"/>
    <property type="match status" value="1"/>
</dbReference>
<dbReference type="SUPFAM" id="SSF54001">
    <property type="entry name" value="Cysteine proteinases"/>
    <property type="match status" value="1"/>
</dbReference>
<reference evidence="8" key="1">
    <citation type="submission" date="2024-05" db="EMBL/GenBank/DDBJ databases">
        <title>Herbiconiux sp. A18JL235.</title>
        <authorList>
            <person name="Zhang G."/>
        </authorList>
    </citation>
    <scope>NUCLEOTIDE SEQUENCE</scope>
    <source>
        <strain evidence="8">A18JL235</strain>
    </source>
</reference>
<proteinExistence type="inferred from homology"/>
<keyword evidence="6" id="KW-0472">Membrane</keyword>
<dbReference type="GO" id="GO:0008234">
    <property type="term" value="F:cysteine-type peptidase activity"/>
    <property type="evidence" value="ECO:0007669"/>
    <property type="project" value="UniProtKB-KW"/>
</dbReference>
<keyword evidence="3" id="KW-0378">Hydrolase</keyword>
<evidence type="ECO:0000256" key="2">
    <source>
        <dbReference type="ARBA" id="ARBA00022670"/>
    </source>
</evidence>
<dbReference type="PROSITE" id="PS51935">
    <property type="entry name" value="NLPC_P60"/>
    <property type="match status" value="1"/>
</dbReference>
<dbReference type="EMBL" id="CP162511">
    <property type="protein sequence ID" value="XDI04776.1"/>
    <property type="molecule type" value="Genomic_DNA"/>
</dbReference>
<feature type="transmembrane region" description="Helical" evidence="6">
    <location>
        <begin position="102"/>
        <end position="125"/>
    </location>
</feature>
<gene>
    <name evidence="8" type="ORF">ABFY20_15735</name>
</gene>
<dbReference type="InterPro" id="IPR038765">
    <property type="entry name" value="Papain-like_cys_pep_sf"/>
</dbReference>
<evidence type="ECO:0000256" key="6">
    <source>
        <dbReference type="SAM" id="Phobius"/>
    </source>
</evidence>
<dbReference type="PANTHER" id="PTHR47359">
    <property type="entry name" value="PEPTIDOGLYCAN DL-ENDOPEPTIDASE CWLO"/>
    <property type="match status" value="1"/>
</dbReference>
<feature type="domain" description="NlpC/P60" evidence="7">
    <location>
        <begin position="219"/>
        <end position="331"/>
    </location>
</feature>
<evidence type="ECO:0000256" key="3">
    <source>
        <dbReference type="ARBA" id="ARBA00022801"/>
    </source>
</evidence>
<protein>
    <submittedName>
        <fullName evidence="8">C40 family peptidase</fullName>
    </submittedName>
</protein>
<sequence length="331" mass="33681">MAPLGESLGSEHNPESSSAASDTPAQPLSRRERRELEARTGLVPSVPQAPAAAMELATVPREAVEAPSASTAVEVRPEAGVPAHRLPAVRLPRVKRPTKRGALSAVVMTAAAALVATMALPAYAFGGGGNFDNGVAADVSLAGEQTLVVPDASAALAVSRDNYKAPTTEELAASRAAAAAAVAATEAAARAAAAAEAKEKAASDSSSGGAFTVNPPSGPYSGAAIVEFAEQFVGKVPYGSGASPDTSFGCDGLTQYVFGQFGIYLPRTVSNQAALGIPISPADAQAGDLIIWPIGHVGIYDGAGGSIDSPDWGRFVEHRPLWGSYYFVRIV</sequence>
<dbReference type="InterPro" id="IPR051794">
    <property type="entry name" value="PG_Endopeptidase_C40"/>
</dbReference>
<evidence type="ECO:0000259" key="7">
    <source>
        <dbReference type="PROSITE" id="PS51935"/>
    </source>
</evidence>
<keyword evidence="6" id="KW-1133">Transmembrane helix</keyword>
<feature type="compositionally biased region" description="Basic and acidic residues" evidence="5">
    <location>
        <begin position="29"/>
        <end position="38"/>
    </location>
</feature>
<name>A0AB39BF64_9MICO</name>
<feature type="compositionally biased region" description="Polar residues" evidence="5">
    <location>
        <begin position="15"/>
        <end position="26"/>
    </location>
</feature>
<evidence type="ECO:0000313" key="8">
    <source>
        <dbReference type="EMBL" id="XDI04776.1"/>
    </source>
</evidence>